<accession>A0A1G7UD04</accession>
<dbReference type="RefSeq" id="WP_143010100.1">
    <property type="nucleotide sequence ID" value="NZ_FNCQ01000004.1"/>
</dbReference>
<sequence length="104" mass="12480">MKHFYNRPTLLMDDGLEGKLLSFLFLQIKRKRGLTTFITKKAGINGKWLNPDKPYNISVQHMLKIIEKKADYQGREECMKDMEEFIDYFYKIVQEMRKSRMDPP</sequence>
<evidence type="ECO:0000313" key="2">
    <source>
        <dbReference type="Proteomes" id="UP000198779"/>
    </source>
</evidence>
<dbReference type="AlphaFoldDB" id="A0A1G7UD04"/>
<dbReference type="STRING" id="645274.SAMN04487901_10479"/>
<evidence type="ECO:0000313" key="1">
    <source>
        <dbReference type="EMBL" id="SDG45347.1"/>
    </source>
</evidence>
<protein>
    <submittedName>
        <fullName evidence="1">Uncharacterized protein</fullName>
    </submittedName>
</protein>
<proteinExistence type="predicted"/>
<dbReference type="EMBL" id="FNCQ01000004">
    <property type="protein sequence ID" value="SDG45347.1"/>
    <property type="molecule type" value="Genomic_DNA"/>
</dbReference>
<reference evidence="2" key="1">
    <citation type="submission" date="2016-10" db="EMBL/GenBank/DDBJ databases">
        <authorList>
            <person name="Varghese N."/>
            <person name="Submissions S."/>
        </authorList>
    </citation>
    <scope>NUCLEOTIDE SEQUENCE [LARGE SCALE GENOMIC DNA]</scope>
    <source>
        <strain evidence="2">BP1-148</strain>
    </source>
</reference>
<dbReference type="Proteomes" id="UP000198779">
    <property type="component" value="Unassembled WGS sequence"/>
</dbReference>
<organism evidence="1 2">
    <name type="scientific">Prevotella communis</name>
    <dbReference type="NCBI Taxonomy" id="2913614"/>
    <lineage>
        <taxon>Bacteria</taxon>
        <taxon>Pseudomonadati</taxon>
        <taxon>Bacteroidota</taxon>
        <taxon>Bacteroidia</taxon>
        <taxon>Bacteroidales</taxon>
        <taxon>Prevotellaceae</taxon>
        <taxon>Prevotella</taxon>
    </lineage>
</organism>
<name>A0A1G7UD04_9BACT</name>
<gene>
    <name evidence="1" type="ORF">SAMN04487901_10479</name>
</gene>
<keyword evidence="2" id="KW-1185">Reference proteome</keyword>